<evidence type="ECO:0000256" key="7">
    <source>
        <dbReference type="ARBA" id="ARBA00022989"/>
    </source>
</evidence>
<keyword evidence="2" id="KW-1003">Cell membrane</keyword>
<protein>
    <recommendedName>
        <fullName evidence="12">Cardiolipin synthase</fullName>
        <ecNumber evidence="12">2.7.8.-</ecNumber>
    </recommendedName>
</protein>
<dbReference type="InterPro" id="IPR025202">
    <property type="entry name" value="PLD-like_dom"/>
</dbReference>
<dbReference type="InterPro" id="IPR022924">
    <property type="entry name" value="Cardiolipin_synthase"/>
</dbReference>
<evidence type="ECO:0000256" key="6">
    <source>
        <dbReference type="ARBA" id="ARBA00022737"/>
    </source>
</evidence>
<reference evidence="15" key="1">
    <citation type="submission" date="2022-09" db="EMBL/GenBank/DDBJ databases">
        <title>Novel Mycoplasma species identified in domestic and wild animals.</title>
        <authorList>
            <person name="Volokhov D.V."/>
            <person name="Furtak V.A."/>
            <person name="Zagorodnyaya T.A."/>
        </authorList>
    </citation>
    <scope>NUCLEOTIDE SEQUENCE</scope>
    <source>
        <strain evidence="15">Oakley</strain>
    </source>
</reference>
<dbReference type="NCBIfam" id="TIGR04265">
    <property type="entry name" value="bac_cardiolipin"/>
    <property type="match status" value="1"/>
</dbReference>
<feature type="domain" description="PLD phosphodiesterase" evidence="14">
    <location>
        <begin position="416"/>
        <end position="443"/>
    </location>
</feature>
<evidence type="ECO:0000256" key="10">
    <source>
        <dbReference type="ARBA" id="ARBA00023209"/>
    </source>
</evidence>
<evidence type="ECO:0000313" key="16">
    <source>
        <dbReference type="Proteomes" id="UP001177160"/>
    </source>
</evidence>
<evidence type="ECO:0000256" key="11">
    <source>
        <dbReference type="ARBA" id="ARBA00023264"/>
    </source>
</evidence>
<feature type="transmembrane region" description="Helical" evidence="13">
    <location>
        <begin position="12"/>
        <end position="33"/>
    </location>
</feature>
<dbReference type="Proteomes" id="UP001177160">
    <property type="component" value="Unassembled WGS sequence"/>
</dbReference>
<dbReference type="EMBL" id="JAOVQM010000006">
    <property type="protein sequence ID" value="MCV2232586.1"/>
    <property type="molecule type" value="Genomic_DNA"/>
</dbReference>
<dbReference type="Pfam" id="PF13091">
    <property type="entry name" value="PLDc_2"/>
    <property type="match status" value="2"/>
</dbReference>
<keyword evidence="6" id="KW-0677">Repeat</keyword>
<evidence type="ECO:0000256" key="3">
    <source>
        <dbReference type="ARBA" id="ARBA00022516"/>
    </source>
</evidence>
<name>A0ABT2Y769_9MOLU</name>
<evidence type="ECO:0000313" key="15">
    <source>
        <dbReference type="EMBL" id="MCV2232586.1"/>
    </source>
</evidence>
<sequence>MTRFLRFITHRITIIGILILIQLFVFGWLILSASKYSQWVVYSLEVLSFIVVFFVLVSEEPLVYKIAWIIPILIVPIFGGFFYILFKNHNLTKRTTRVMSIIDAHRVESLKSFQQNIDVDDIHVQKIIHLLESDHWPVFNETASTFIPTGEAKFNYLIELFKSAKKSIYIEYFIINTGQAFDQIFPILKQKASEGVDVRIIYDDFGSSMNLPNDFDKRLIQAGIQVYNFNPVRPRLNLSMNYRDHRKIVIVDNEKAITGGMNLADEYFNVIQRFGQWKDASILIEGKAVVSLTRIFLMNWENKTKQFEPNLSSPVQTRPTDGLVIPFSDSPLDRNLITKHTYMLMIQSAKKRIIITTPYFVIDQELQTALYLQATSGIDIDLIVPGIPDKKYVAVVSEFYYKQLIQFPNVRIHKFKEGFIHSKILYIDDQHATVGTTNFDFRSLYLHFENTVWIYRTTALKDIKSYLEDAMLSSNMLTLNELKKHNLFYRLYQQALVGFSHLL</sequence>
<dbReference type="PANTHER" id="PTHR21248:SF22">
    <property type="entry name" value="PHOSPHOLIPASE D"/>
    <property type="match status" value="1"/>
</dbReference>
<evidence type="ECO:0000256" key="2">
    <source>
        <dbReference type="ARBA" id="ARBA00022475"/>
    </source>
</evidence>
<dbReference type="Pfam" id="PF13396">
    <property type="entry name" value="PLDc_N"/>
    <property type="match status" value="1"/>
</dbReference>
<proteinExistence type="predicted"/>
<gene>
    <name evidence="15" type="primary">cls</name>
    <name evidence="15" type="ORF">N7548_07085</name>
</gene>
<keyword evidence="5 13" id="KW-0812">Transmembrane</keyword>
<dbReference type="SMART" id="SM00155">
    <property type="entry name" value="PLDc"/>
    <property type="match status" value="2"/>
</dbReference>
<comment type="caution">
    <text evidence="15">The sequence shown here is derived from an EMBL/GenBank/DDBJ whole genome shotgun (WGS) entry which is preliminary data.</text>
</comment>
<evidence type="ECO:0000256" key="9">
    <source>
        <dbReference type="ARBA" id="ARBA00023136"/>
    </source>
</evidence>
<keyword evidence="7 13" id="KW-1133">Transmembrane helix</keyword>
<feature type="transmembrane region" description="Helical" evidence="13">
    <location>
        <begin position="66"/>
        <end position="86"/>
    </location>
</feature>
<dbReference type="InterPro" id="IPR027379">
    <property type="entry name" value="CLS_N"/>
</dbReference>
<keyword evidence="10" id="KW-0594">Phospholipid biosynthesis</keyword>
<comment type="subcellular location">
    <subcellularLocation>
        <location evidence="1">Cell membrane</location>
        <topology evidence="1">Multi-pass membrane protein</topology>
    </subcellularLocation>
</comment>
<dbReference type="InterPro" id="IPR001736">
    <property type="entry name" value="PLipase_D/transphosphatidylase"/>
</dbReference>
<dbReference type="SUPFAM" id="SSF56024">
    <property type="entry name" value="Phospholipase D/nuclease"/>
    <property type="match status" value="2"/>
</dbReference>
<organism evidence="15 16">
    <name type="scientific">Paracholeplasma manati</name>
    <dbReference type="NCBI Taxonomy" id="591373"/>
    <lineage>
        <taxon>Bacteria</taxon>
        <taxon>Bacillati</taxon>
        <taxon>Mycoplasmatota</taxon>
        <taxon>Mollicutes</taxon>
        <taxon>Acholeplasmatales</taxon>
        <taxon>Acholeplasmataceae</taxon>
        <taxon>Paracholeplasma</taxon>
    </lineage>
</organism>
<keyword evidence="11" id="KW-1208">Phospholipid metabolism</keyword>
<feature type="transmembrane region" description="Helical" evidence="13">
    <location>
        <begin position="39"/>
        <end position="57"/>
    </location>
</feature>
<evidence type="ECO:0000256" key="5">
    <source>
        <dbReference type="ARBA" id="ARBA00022692"/>
    </source>
</evidence>
<keyword evidence="4" id="KW-0808">Transferase</keyword>
<accession>A0ABT2Y769</accession>
<keyword evidence="3" id="KW-0444">Lipid biosynthesis</keyword>
<evidence type="ECO:0000256" key="8">
    <source>
        <dbReference type="ARBA" id="ARBA00023098"/>
    </source>
</evidence>
<keyword evidence="9 13" id="KW-0472">Membrane</keyword>
<feature type="domain" description="PLD phosphodiesterase" evidence="14">
    <location>
        <begin position="240"/>
        <end position="267"/>
    </location>
</feature>
<dbReference type="RefSeq" id="WP_263608774.1">
    <property type="nucleotide sequence ID" value="NZ_JAOVQM010000006.1"/>
</dbReference>
<evidence type="ECO:0000256" key="13">
    <source>
        <dbReference type="SAM" id="Phobius"/>
    </source>
</evidence>
<evidence type="ECO:0000259" key="14">
    <source>
        <dbReference type="PROSITE" id="PS50035"/>
    </source>
</evidence>
<keyword evidence="16" id="KW-1185">Reference proteome</keyword>
<dbReference type="EC" id="2.7.8.-" evidence="12"/>
<keyword evidence="8" id="KW-0443">Lipid metabolism</keyword>
<evidence type="ECO:0000256" key="1">
    <source>
        <dbReference type="ARBA" id="ARBA00004651"/>
    </source>
</evidence>
<dbReference type="PROSITE" id="PS50035">
    <property type="entry name" value="PLD"/>
    <property type="match status" value="2"/>
</dbReference>
<evidence type="ECO:0000256" key="12">
    <source>
        <dbReference type="NCBIfam" id="TIGR04265"/>
    </source>
</evidence>
<dbReference type="PANTHER" id="PTHR21248">
    <property type="entry name" value="CARDIOLIPIN SYNTHASE"/>
    <property type="match status" value="1"/>
</dbReference>
<evidence type="ECO:0000256" key="4">
    <source>
        <dbReference type="ARBA" id="ARBA00022679"/>
    </source>
</evidence>
<dbReference type="Gene3D" id="3.30.870.10">
    <property type="entry name" value="Endonuclease Chain A"/>
    <property type="match status" value="2"/>
</dbReference>